<protein>
    <recommendedName>
        <fullName evidence="3">DinB family protein</fullName>
    </recommendedName>
</protein>
<dbReference type="KEGG" id="mgg:MPLG2_2944"/>
<dbReference type="Proteomes" id="UP000238164">
    <property type="component" value="Chromosome 1"/>
</dbReference>
<evidence type="ECO:0000313" key="1">
    <source>
        <dbReference type="EMBL" id="SPD87974.1"/>
    </source>
</evidence>
<sequence length="203" mass="22952">MSNDANDPKQVLLRYLQTTHDAVRWKLQGLNEYDLRRPLTPTCTNLLGVVKHLAMVELGYFGEVFCRVPEVSVAWFADDEAQMATVPTIDMYASATQTSAEVLQLFDEARANTERTVAELDLNAPGRVPWWGERGQVTLQRILVHMIEETARHAGQLDILREQLDGRAGLRADNDNLADFDTDGWAEYRARVQAIADGFRAYQ</sequence>
<reference evidence="1 2" key="1">
    <citation type="submission" date="2018-02" db="EMBL/GenBank/DDBJ databases">
        <authorList>
            <person name="Cohen D.B."/>
            <person name="Kent A.D."/>
        </authorList>
    </citation>
    <scope>NUCLEOTIDE SEQUENCE [LARGE SCALE GENOMIC DNA]</scope>
    <source>
        <strain evidence="1">1</strain>
    </source>
</reference>
<dbReference type="SUPFAM" id="SSF109854">
    <property type="entry name" value="DinB/YfiT-like putative metalloenzymes"/>
    <property type="match status" value="1"/>
</dbReference>
<dbReference type="Pfam" id="PF04978">
    <property type="entry name" value="MST"/>
    <property type="match status" value="1"/>
</dbReference>
<evidence type="ECO:0000313" key="2">
    <source>
        <dbReference type="Proteomes" id="UP000238164"/>
    </source>
</evidence>
<accession>A0A2N9JIS9</accession>
<dbReference type="RefSeq" id="WP_231935661.1">
    <property type="nucleotide sequence ID" value="NZ_BAAAGO010000035.1"/>
</dbReference>
<dbReference type="InterPro" id="IPR034660">
    <property type="entry name" value="DinB/YfiT-like"/>
</dbReference>
<name>A0A2N9JIS9_9ACTN</name>
<dbReference type="AlphaFoldDB" id="A0A2N9JIS9"/>
<keyword evidence="2" id="KW-1185">Reference proteome</keyword>
<dbReference type="Gene3D" id="1.20.120.450">
    <property type="entry name" value="dinb family like domain"/>
    <property type="match status" value="1"/>
</dbReference>
<evidence type="ECO:0008006" key="3">
    <source>
        <dbReference type="Google" id="ProtNLM"/>
    </source>
</evidence>
<dbReference type="InterPro" id="IPR007061">
    <property type="entry name" value="MST-like"/>
</dbReference>
<proteinExistence type="predicted"/>
<organism evidence="1 2">
    <name type="scientific">Micropruina glycogenica</name>
    <dbReference type="NCBI Taxonomy" id="75385"/>
    <lineage>
        <taxon>Bacteria</taxon>
        <taxon>Bacillati</taxon>
        <taxon>Actinomycetota</taxon>
        <taxon>Actinomycetes</taxon>
        <taxon>Propionibacteriales</taxon>
        <taxon>Nocardioidaceae</taxon>
        <taxon>Micropruina</taxon>
    </lineage>
</organism>
<dbReference type="EMBL" id="LT985188">
    <property type="protein sequence ID" value="SPD87974.1"/>
    <property type="molecule type" value="Genomic_DNA"/>
</dbReference>
<gene>
    <name evidence="1" type="ORF">MPLG2_2944</name>
</gene>